<feature type="domain" description="DUF4283" evidence="1">
    <location>
        <begin position="37"/>
        <end position="111"/>
    </location>
</feature>
<accession>A0AAW2D0J3</accession>
<keyword evidence="3" id="KW-1185">Reference proteome</keyword>
<dbReference type="PANTHER" id="PTHR31286">
    <property type="entry name" value="GLYCINE-RICH CELL WALL STRUCTURAL PROTEIN 1.8-LIKE"/>
    <property type="match status" value="1"/>
</dbReference>
<organism evidence="2 3">
    <name type="scientific">Lithocarpus litseifolius</name>
    <dbReference type="NCBI Taxonomy" id="425828"/>
    <lineage>
        <taxon>Eukaryota</taxon>
        <taxon>Viridiplantae</taxon>
        <taxon>Streptophyta</taxon>
        <taxon>Embryophyta</taxon>
        <taxon>Tracheophyta</taxon>
        <taxon>Spermatophyta</taxon>
        <taxon>Magnoliopsida</taxon>
        <taxon>eudicotyledons</taxon>
        <taxon>Gunneridae</taxon>
        <taxon>Pentapetalae</taxon>
        <taxon>rosids</taxon>
        <taxon>fabids</taxon>
        <taxon>Fagales</taxon>
        <taxon>Fagaceae</taxon>
        <taxon>Lithocarpus</taxon>
    </lineage>
</organism>
<protein>
    <recommendedName>
        <fullName evidence="1">DUF4283 domain-containing protein</fullName>
    </recommendedName>
</protein>
<dbReference type="EMBL" id="JAZDWU010000005">
    <property type="protein sequence ID" value="KAL0003203.1"/>
    <property type="molecule type" value="Genomic_DNA"/>
</dbReference>
<evidence type="ECO:0000259" key="1">
    <source>
        <dbReference type="Pfam" id="PF14111"/>
    </source>
</evidence>
<comment type="caution">
    <text evidence="2">The sequence shown here is derived from an EMBL/GenBank/DDBJ whole genome shotgun (WGS) entry which is preliminary data.</text>
</comment>
<reference evidence="2 3" key="1">
    <citation type="submission" date="2024-01" db="EMBL/GenBank/DDBJ databases">
        <title>A telomere-to-telomere, gap-free genome of sweet tea (Lithocarpus litseifolius).</title>
        <authorList>
            <person name="Zhou J."/>
        </authorList>
    </citation>
    <scope>NUCLEOTIDE SEQUENCE [LARGE SCALE GENOMIC DNA]</scope>
    <source>
        <strain evidence="2">Zhou-2022a</strain>
        <tissue evidence="2">Leaf</tissue>
    </source>
</reference>
<sequence length="182" mass="21050">MVEELEKMWSKLSFTEEEDEDVALGSNCTKAARAIGRNCVVMKVHTTRSVSLDALRKNLRMLWKTNRGVQISEIEDDLFLVEFGDGKDKQKILDMCPWSFEKQLVLMHEFEGELIPKDIVMKWAPFWIQIFNLPLKSRTKETGWTIGSKIGEVMEVDVSDAGVQWGKFLRVRVRIDVTKKLI</sequence>
<evidence type="ECO:0000313" key="2">
    <source>
        <dbReference type="EMBL" id="KAL0003203.1"/>
    </source>
</evidence>
<evidence type="ECO:0000313" key="3">
    <source>
        <dbReference type="Proteomes" id="UP001459277"/>
    </source>
</evidence>
<gene>
    <name evidence="2" type="ORF">SO802_016984</name>
</gene>
<dbReference type="Proteomes" id="UP001459277">
    <property type="component" value="Unassembled WGS sequence"/>
</dbReference>
<dbReference type="InterPro" id="IPR025558">
    <property type="entry name" value="DUF4283"/>
</dbReference>
<name>A0AAW2D0J3_9ROSI</name>
<dbReference type="InterPro" id="IPR040256">
    <property type="entry name" value="At4g02000-like"/>
</dbReference>
<proteinExistence type="predicted"/>
<dbReference type="AlphaFoldDB" id="A0AAW2D0J3"/>
<dbReference type="Pfam" id="PF14111">
    <property type="entry name" value="DUF4283"/>
    <property type="match status" value="1"/>
</dbReference>
<dbReference type="PANTHER" id="PTHR31286:SF167">
    <property type="entry name" value="OS09G0268800 PROTEIN"/>
    <property type="match status" value="1"/>
</dbReference>